<keyword evidence="4" id="KW-0460">Magnesium</keyword>
<accession>A0ABT1J9W5</accession>
<evidence type="ECO:0000313" key="7">
    <source>
        <dbReference type="Proteomes" id="UP001206483"/>
    </source>
</evidence>
<organism evidence="6 7">
    <name type="scientific">Kitasatospora paracochleata</name>
    <dbReference type="NCBI Taxonomy" id="58354"/>
    <lineage>
        <taxon>Bacteria</taxon>
        <taxon>Bacillati</taxon>
        <taxon>Actinomycetota</taxon>
        <taxon>Actinomycetes</taxon>
        <taxon>Kitasatosporales</taxon>
        <taxon>Streptomycetaceae</taxon>
        <taxon>Kitasatospora</taxon>
    </lineage>
</organism>
<dbReference type="Gene3D" id="3.40.50.1010">
    <property type="entry name" value="5'-nuclease"/>
    <property type="match status" value="1"/>
</dbReference>
<evidence type="ECO:0000256" key="1">
    <source>
        <dbReference type="ARBA" id="ARBA00022722"/>
    </source>
</evidence>
<name>A0ABT1J9W5_9ACTN</name>
<feature type="domain" description="PIN" evidence="5">
    <location>
        <begin position="139"/>
        <end position="276"/>
    </location>
</feature>
<evidence type="ECO:0000313" key="6">
    <source>
        <dbReference type="EMBL" id="MCP2314163.1"/>
    </source>
</evidence>
<keyword evidence="1" id="KW-0540">Nuclease</keyword>
<dbReference type="Pfam" id="PF13638">
    <property type="entry name" value="PIN_4"/>
    <property type="match status" value="1"/>
</dbReference>
<evidence type="ECO:0000256" key="3">
    <source>
        <dbReference type="ARBA" id="ARBA00022801"/>
    </source>
</evidence>
<dbReference type="InterPro" id="IPR002716">
    <property type="entry name" value="PIN_dom"/>
</dbReference>
<gene>
    <name evidence="6" type="ORF">FHR36_007362</name>
</gene>
<evidence type="ECO:0000259" key="5">
    <source>
        <dbReference type="Pfam" id="PF13638"/>
    </source>
</evidence>
<reference evidence="6 7" key="1">
    <citation type="submission" date="2022-06" db="EMBL/GenBank/DDBJ databases">
        <title>Sequencing the genomes of 1000 actinobacteria strains.</title>
        <authorList>
            <person name="Klenk H.-P."/>
        </authorList>
    </citation>
    <scope>NUCLEOTIDE SEQUENCE [LARGE SCALE GENOMIC DNA]</scope>
    <source>
        <strain evidence="6 7">DSM 41656</strain>
    </source>
</reference>
<protein>
    <recommendedName>
        <fullName evidence="5">PIN domain-containing protein</fullName>
    </recommendedName>
</protein>
<keyword evidence="2" id="KW-0479">Metal-binding</keyword>
<keyword evidence="7" id="KW-1185">Reference proteome</keyword>
<evidence type="ECO:0000256" key="4">
    <source>
        <dbReference type="ARBA" id="ARBA00022842"/>
    </source>
</evidence>
<dbReference type="Proteomes" id="UP001206483">
    <property type="component" value="Unassembled WGS sequence"/>
</dbReference>
<proteinExistence type="predicted"/>
<sequence>MQLKSGQTYDGALRFVEELMAQGLNDLQTAMPHIPGGVSIPGSLRSSSQRAELTAAVRRYDDWTGKAGRAIRAVFADPSIVARLRGERYQAILVTGPDEVRLPILLNTELAELRDYFTEVANEVRLVKDRHKGHQGRTLVLDTNDLLHYQRFDKIPWQRQYGAGTAVVIPHVVVDEIDTKAFTESEKVRRRARGVFKLLEDVLTAVDADGWTTLPDGTALRILADEPGHRRLPNNDDELVSRAAALQQAIAPHEVLVVTRDNGVRTRALSWRLAARKLDDKYLIPADQLAAADLARDLETITVEVQEDLVPSQADAPN</sequence>
<evidence type="ECO:0000256" key="2">
    <source>
        <dbReference type="ARBA" id="ARBA00022723"/>
    </source>
</evidence>
<comment type="caution">
    <text evidence="6">The sequence shown here is derived from an EMBL/GenBank/DDBJ whole genome shotgun (WGS) entry which is preliminary data.</text>
</comment>
<keyword evidence="3" id="KW-0378">Hydrolase</keyword>
<dbReference type="RefSeq" id="WP_253804494.1">
    <property type="nucleotide sequence ID" value="NZ_BAAAUB010000015.1"/>
</dbReference>
<dbReference type="EMBL" id="JAMZDX010000008">
    <property type="protein sequence ID" value="MCP2314163.1"/>
    <property type="molecule type" value="Genomic_DNA"/>
</dbReference>